<reference evidence="6 7" key="1">
    <citation type="submission" date="2016-06" db="EMBL/GenBank/DDBJ databases">
        <title>Genome sequence of endosymbiont of Candidatus Endolucinida thiodiazotropha.</title>
        <authorList>
            <person name="Poehlein A."/>
            <person name="Koenig S."/>
            <person name="Heiden S.E."/>
            <person name="Thuermer A."/>
            <person name="Voget S."/>
            <person name="Daniel R."/>
            <person name="Markert S."/>
            <person name="Gros O."/>
            <person name="Schweder T."/>
        </authorList>
    </citation>
    <scope>NUCLEOTIDE SEQUENCE [LARGE SCALE GENOMIC DNA]</scope>
    <source>
        <strain evidence="6 7">COS</strain>
    </source>
</reference>
<evidence type="ECO:0000256" key="4">
    <source>
        <dbReference type="HAMAP-Rule" id="MF_02125"/>
    </source>
</evidence>
<organism evidence="6 7">
    <name type="scientific">Candidatus Thiodiazotropha endolucinida</name>
    <dbReference type="NCBI Taxonomy" id="1655433"/>
    <lineage>
        <taxon>Bacteria</taxon>
        <taxon>Pseudomonadati</taxon>
        <taxon>Pseudomonadota</taxon>
        <taxon>Gammaproteobacteria</taxon>
        <taxon>Chromatiales</taxon>
        <taxon>Sedimenticolaceae</taxon>
        <taxon>Candidatus Thiodiazotropha</taxon>
    </lineage>
</organism>
<keyword evidence="1 4" id="KW-0489">Methyltransferase</keyword>
<dbReference type="Gene3D" id="3.40.50.150">
    <property type="entry name" value="Vaccinia Virus protein VP39"/>
    <property type="match status" value="1"/>
</dbReference>
<evidence type="ECO:0000256" key="3">
    <source>
        <dbReference type="ARBA" id="ARBA00022691"/>
    </source>
</evidence>
<dbReference type="GO" id="GO:0032259">
    <property type="term" value="P:methylation"/>
    <property type="evidence" value="ECO:0007669"/>
    <property type="project" value="UniProtKB-KW"/>
</dbReference>
<keyword evidence="7" id="KW-1185">Reference proteome</keyword>
<dbReference type="Pfam" id="PF05175">
    <property type="entry name" value="MTS"/>
    <property type="match status" value="1"/>
</dbReference>
<dbReference type="NCBIfam" id="TIGR00536">
    <property type="entry name" value="hemK_fam"/>
    <property type="match status" value="1"/>
</dbReference>
<dbReference type="CDD" id="cd02440">
    <property type="entry name" value="AdoMet_MTases"/>
    <property type="match status" value="1"/>
</dbReference>
<dbReference type="InterPro" id="IPR017127">
    <property type="entry name" value="Ribosome_uL3_MTase"/>
</dbReference>
<dbReference type="PANTHER" id="PTHR47806:SF1">
    <property type="entry name" value="RIBOSOMAL PROTEIN UL3 GLUTAMINE METHYLTRANSFERASE"/>
    <property type="match status" value="1"/>
</dbReference>
<proteinExistence type="inferred from homology"/>
<dbReference type="GO" id="GO:0005840">
    <property type="term" value="C:ribosome"/>
    <property type="evidence" value="ECO:0007669"/>
    <property type="project" value="UniProtKB-KW"/>
</dbReference>
<dbReference type="OrthoDB" id="9800643at2"/>
<dbReference type="GO" id="GO:0036009">
    <property type="term" value="F:protein-glutamine N-methyltransferase activity"/>
    <property type="evidence" value="ECO:0007669"/>
    <property type="project" value="UniProtKB-UniRule"/>
</dbReference>
<comment type="caution">
    <text evidence="6">The sequence shown here is derived from an EMBL/GenBank/DDBJ whole genome shotgun (WGS) entry which is preliminary data.</text>
</comment>
<evidence type="ECO:0000256" key="1">
    <source>
        <dbReference type="ARBA" id="ARBA00022603"/>
    </source>
</evidence>
<keyword evidence="2 4" id="KW-0808">Transferase</keyword>
<evidence type="ECO:0000259" key="5">
    <source>
        <dbReference type="Pfam" id="PF05175"/>
    </source>
</evidence>
<dbReference type="GO" id="GO:0005829">
    <property type="term" value="C:cytosol"/>
    <property type="evidence" value="ECO:0007669"/>
    <property type="project" value="TreeGrafter"/>
</dbReference>
<dbReference type="NCBIfam" id="TIGR03533">
    <property type="entry name" value="L3_gln_methyl"/>
    <property type="match status" value="1"/>
</dbReference>
<name>A0A7Z1AGD9_9GAMM</name>
<evidence type="ECO:0000256" key="2">
    <source>
        <dbReference type="ARBA" id="ARBA00022679"/>
    </source>
</evidence>
<keyword evidence="6" id="KW-0689">Ribosomal protein</keyword>
<dbReference type="Gene3D" id="1.10.8.10">
    <property type="entry name" value="DNA helicase RuvA subunit, C-terminal domain"/>
    <property type="match status" value="1"/>
</dbReference>
<dbReference type="InterPro" id="IPR007848">
    <property type="entry name" value="Small_mtfrase_dom"/>
</dbReference>
<dbReference type="Proteomes" id="UP000094769">
    <property type="component" value="Unassembled WGS sequence"/>
</dbReference>
<dbReference type="PIRSF" id="PIRSF037167">
    <property type="entry name" value="Mtase_YfcB_prd"/>
    <property type="match status" value="1"/>
</dbReference>
<sequence length="292" mass="32181">MQTLISIADFIRWGASRFTEANLFFGHGTDNALDEAAALVLGALHQPPDLPASWFSCRLTGDERERVLGLIQRRIDERVPLPYLLGEAWFAGMRFHINEQVLIPRSPIAELIEKGFSPWLGPSTEPRILDLCCGSGCIGIAAAACLPESHVDLADISAGALAVAKQNIAEYGLQKRVTLHQSDLFEKLPDKEYDLIVSNPPYVGAAEMEGLPDEYRHEPVLALQANENGLEIVQRILKQAKRHLSPRGIMIVEVGNSAQLLMDSYPEIPFVWLDFERGGEGVFLLSAADLAE</sequence>
<dbReference type="EC" id="2.1.1.298" evidence="4"/>
<dbReference type="PROSITE" id="PS00092">
    <property type="entry name" value="N6_MTASE"/>
    <property type="match status" value="1"/>
</dbReference>
<dbReference type="InterPro" id="IPR029063">
    <property type="entry name" value="SAM-dependent_MTases_sf"/>
</dbReference>
<comment type="function">
    <text evidence="4">Methylates ribosomal protein uL3 on a specific glutamine residue.</text>
</comment>
<dbReference type="PANTHER" id="PTHR47806">
    <property type="entry name" value="50S RIBOSOMAL PROTEIN L3 GLUTAMINE METHYLTRANSFERASE"/>
    <property type="match status" value="1"/>
</dbReference>
<dbReference type="SUPFAM" id="SSF53335">
    <property type="entry name" value="S-adenosyl-L-methionine-dependent methyltransferases"/>
    <property type="match status" value="1"/>
</dbReference>
<evidence type="ECO:0000313" key="7">
    <source>
        <dbReference type="Proteomes" id="UP000094769"/>
    </source>
</evidence>
<evidence type="ECO:0000313" key="6">
    <source>
        <dbReference type="EMBL" id="ODJ88886.1"/>
    </source>
</evidence>
<comment type="similarity">
    <text evidence="4">Belongs to the protein N5-glutamine methyltransferase family. PrmB subfamily.</text>
</comment>
<dbReference type="InterPro" id="IPR002052">
    <property type="entry name" value="DNA_methylase_N6_adenine_CS"/>
</dbReference>
<accession>A0A7Z1AGD9</accession>
<protein>
    <recommendedName>
        <fullName evidence="4">Ribosomal protein uL3 glutamine methyltransferase</fullName>
        <shortName evidence="4">uL3 MTase</shortName>
        <ecNumber evidence="4">2.1.1.298</ecNumber>
    </recommendedName>
    <alternativeName>
        <fullName evidence="4">N5-glutamine methyltransferase PrmB</fullName>
    </alternativeName>
</protein>
<dbReference type="AlphaFoldDB" id="A0A7Z1AGD9"/>
<dbReference type="HAMAP" id="MF_02125">
    <property type="entry name" value="L3_methyltr_PrmB"/>
    <property type="match status" value="1"/>
</dbReference>
<dbReference type="GO" id="GO:0003676">
    <property type="term" value="F:nucleic acid binding"/>
    <property type="evidence" value="ECO:0007669"/>
    <property type="project" value="InterPro"/>
</dbReference>
<gene>
    <name evidence="4 6" type="primary">prmB</name>
    <name evidence="6" type="ORF">CODIS_09810</name>
</gene>
<keyword evidence="6" id="KW-0687">Ribonucleoprotein</keyword>
<dbReference type="EMBL" id="MARB01000004">
    <property type="protein sequence ID" value="ODJ88886.1"/>
    <property type="molecule type" value="Genomic_DNA"/>
</dbReference>
<dbReference type="InterPro" id="IPR004556">
    <property type="entry name" value="HemK-like"/>
</dbReference>
<feature type="domain" description="Methyltransferase small" evidence="5">
    <location>
        <begin position="125"/>
        <end position="204"/>
    </location>
</feature>
<keyword evidence="3 4" id="KW-0949">S-adenosyl-L-methionine</keyword>
<comment type="catalytic activity">
    <reaction evidence="4">
        <text>L-glutaminyl-[ribosomal protein uL3] + S-adenosyl-L-methionine = N(5)-methyl-L-glutaminyl-[ribosomal protein uL3] + S-adenosyl-L-homocysteine + H(+)</text>
        <dbReference type="Rhea" id="RHEA:45020"/>
        <dbReference type="Rhea" id="RHEA-COMP:11063"/>
        <dbReference type="Rhea" id="RHEA-COMP:11064"/>
        <dbReference type="ChEBI" id="CHEBI:15378"/>
        <dbReference type="ChEBI" id="CHEBI:30011"/>
        <dbReference type="ChEBI" id="CHEBI:57856"/>
        <dbReference type="ChEBI" id="CHEBI:59789"/>
        <dbReference type="ChEBI" id="CHEBI:61891"/>
        <dbReference type="EC" id="2.1.1.298"/>
    </reaction>
</comment>
<dbReference type="RefSeq" id="WP_069121732.1">
    <property type="nucleotide sequence ID" value="NZ_MARB01000004.1"/>
</dbReference>